<comment type="caution">
    <text evidence="6">The sequence shown here is derived from an EMBL/GenBank/DDBJ whole genome shotgun (WGS) entry which is preliminary data.</text>
</comment>
<evidence type="ECO:0000259" key="5">
    <source>
        <dbReference type="PROSITE" id="PS50977"/>
    </source>
</evidence>
<dbReference type="PRINTS" id="PR00455">
    <property type="entry name" value="HTHTETR"/>
</dbReference>
<dbReference type="PANTHER" id="PTHR47506">
    <property type="entry name" value="TRANSCRIPTIONAL REGULATORY PROTEIN"/>
    <property type="match status" value="1"/>
</dbReference>
<evidence type="ECO:0000256" key="4">
    <source>
        <dbReference type="PROSITE-ProRule" id="PRU00335"/>
    </source>
</evidence>
<dbReference type="EMBL" id="SODP01000003">
    <property type="protein sequence ID" value="TDW65981.1"/>
    <property type="molecule type" value="Genomic_DNA"/>
</dbReference>
<reference evidence="6 7" key="1">
    <citation type="submission" date="2019-03" db="EMBL/GenBank/DDBJ databases">
        <title>Genomic Encyclopedia of Type Strains, Phase III (KMG-III): the genomes of soil and plant-associated and newly described type strains.</title>
        <authorList>
            <person name="Whitman W."/>
        </authorList>
    </citation>
    <scope>NUCLEOTIDE SEQUENCE [LARGE SCALE GENOMIC DNA]</scope>
    <source>
        <strain evidence="6 7">VKM Ac-2573</strain>
    </source>
</reference>
<dbReference type="Proteomes" id="UP000295146">
    <property type="component" value="Unassembled WGS sequence"/>
</dbReference>
<dbReference type="SUPFAM" id="SSF46689">
    <property type="entry name" value="Homeodomain-like"/>
    <property type="match status" value="1"/>
</dbReference>
<dbReference type="Pfam" id="PF00440">
    <property type="entry name" value="TetR_N"/>
    <property type="match status" value="1"/>
</dbReference>
<dbReference type="InterPro" id="IPR001647">
    <property type="entry name" value="HTH_TetR"/>
</dbReference>
<organism evidence="6 7">
    <name type="scientific">Kribbella pratensis</name>
    <dbReference type="NCBI Taxonomy" id="2512112"/>
    <lineage>
        <taxon>Bacteria</taxon>
        <taxon>Bacillati</taxon>
        <taxon>Actinomycetota</taxon>
        <taxon>Actinomycetes</taxon>
        <taxon>Propionibacteriales</taxon>
        <taxon>Kribbellaceae</taxon>
        <taxon>Kribbella</taxon>
    </lineage>
</organism>
<evidence type="ECO:0000256" key="3">
    <source>
        <dbReference type="ARBA" id="ARBA00023163"/>
    </source>
</evidence>
<name>A0A4R8BVZ8_9ACTN</name>
<evidence type="ECO:0000313" key="6">
    <source>
        <dbReference type="EMBL" id="TDW65981.1"/>
    </source>
</evidence>
<evidence type="ECO:0000256" key="1">
    <source>
        <dbReference type="ARBA" id="ARBA00023015"/>
    </source>
</evidence>
<keyword evidence="1" id="KW-0805">Transcription regulation</keyword>
<feature type="domain" description="HTH tetR-type" evidence="5">
    <location>
        <begin position="36"/>
        <end position="96"/>
    </location>
</feature>
<dbReference type="GO" id="GO:0003677">
    <property type="term" value="F:DNA binding"/>
    <property type="evidence" value="ECO:0007669"/>
    <property type="project" value="UniProtKB-UniRule"/>
</dbReference>
<dbReference type="Gene3D" id="1.10.357.10">
    <property type="entry name" value="Tetracycline Repressor, domain 2"/>
    <property type="match status" value="1"/>
</dbReference>
<accession>A0A4R8BVZ8</accession>
<dbReference type="InterPro" id="IPR011075">
    <property type="entry name" value="TetR_C"/>
</dbReference>
<dbReference type="AlphaFoldDB" id="A0A4R8BVZ8"/>
<sequence length="224" mass="23950">MYRSVWKGTVAPSGIFLYRAVRISGVTAKTRGRPRGFDADAALDRAIEVFWEHGYEGASLADLTDAMGINRPSMYAAYGNKEELFRRAVARYAEYDMAYAREALAEPTAYATVEKFLKANADALTQPGRPAGCLSIQGGLAGGSDNGQVAQFLAASRLAGEQQLAERLARAVDEGDLPAGTDPADLARYVMTVSEGNAVHAAAGADRARLYATVEIALRALPRT</sequence>
<evidence type="ECO:0000256" key="2">
    <source>
        <dbReference type="ARBA" id="ARBA00023125"/>
    </source>
</evidence>
<keyword evidence="3" id="KW-0804">Transcription</keyword>
<dbReference type="PROSITE" id="PS50977">
    <property type="entry name" value="HTH_TETR_2"/>
    <property type="match status" value="1"/>
</dbReference>
<keyword evidence="2 4" id="KW-0238">DNA-binding</keyword>
<dbReference type="SUPFAM" id="SSF48498">
    <property type="entry name" value="Tetracyclin repressor-like, C-terminal domain"/>
    <property type="match status" value="1"/>
</dbReference>
<proteinExistence type="predicted"/>
<dbReference type="Gene3D" id="1.10.10.60">
    <property type="entry name" value="Homeodomain-like"/>
    <property type="match status" value="1"/>
</dbReference>
<keyword evidence="7" id="KW-1185">Reference proteome</keyword>
<evidence type="ECO:0000313" key="7">
    <source>
        <dbReference type="Proteomes" id="UP000295146"/>
    </source>
</evidence>
<dbReference type="InterPro" id="IPR036271">
    <property type="entry name" value="Tet_transcr_reg_TetR-rel_C_sf"/>
</dbReference>
<protein>
    <submittedName>
        <fullName evidence="6">TetR family transcriptional regulator</fullName>
    </submittedName>
</protein>
<feature type="DNA-binding region" description="H-T-H motif" evidence="4">
    <location>
        <begin position="59"/>
        <end position="78"/>
    </location>
</feature>
<dbReference type="Pfam" id="PF16925">
    <property type="entry name" value="TetR_C_13"/>
    <property type="match status" value="1"/>
</dbReference>
<dbReference type="PANTHER" id="PTHR47506:SF1">
    <property type="entry name" value="HTH-TYPE TRANSCRIPTIONAL REGULATOR YJDC"/>
    <property type="match status" value="1"/>
</dbReference>
<dbReference type="InterPro" id="IPR009057">
    <property type="entry name" value="Homeodomain-like_sf"/>
</dbReference>
<gene>
    <name evidence="6" type="ORF">EV653_5996</name>
</gene>